<protein>
    <recommendedName>
        <fullName evidence="4">CopG family transcriptional regulator</fullName>
    </recommendedName>
</protein>
<feature type="region of interest" description="Disordered" evidence="1">
    <location>
        <begin position="57"/>
        <end position="76"/>
    </location>
</feature>
<dbReference type="EMBL" id="SOGJ01000018">
    <property type="protein sequence ID" value="TFC98875.1"/>
    <property type="molecule type" value="Genomic_DNA"/>
</dbReference>
<name>A0ABY2J1Q3_9MICO</name>
<dbReference type="Proteomes" id="UP000298355">
    <property type="component" value="Unassembled WGS sequence"/>
</dbReference>
<sequence>MAIRRRPRGTLDNPVTLGWVVQKDQRERFIEIAKRSEISAAVLFEMVVDHLELTDQGIPPWMPEKNRDGELPIDRD</sequence>
<evidence type="ECO:0000313" key="2">
    <source>
        <dbReference type="EMBL" id="TFC98875.1"/>
    </source>
</evidence>
<dbReference type="RefSeq" id="WP_134363028.1">
    <property type="nucleotide sequence ID" value="NZ_SOGJ01000018.1"/>
</dbReference>
<reference evidence="2 3" key="1">
    <citation type="submission" date="2019-03" db="EMBL/GenBank/DDBJ databases">
        <title>Genomics of glacier-inhabiting Cryobacterium strains.</title>
        <authorList>
            <person name="Liu Q."/>
            <person name="Xin Y.-H."/>
        </authorList>
    </citation>
    <scope>NUCLEOTIDE SEQUENCE [LARGE SCALE GENOMIC DNA]</scope>
    <source>
        <strain evidence="2 3">TMT4-23</strain>
    </source>
</reference>
<evidence type="ECO:0008006" key="4">
    <source>
        <dbReference type="Google" id="ProtNLM"/>
    </source>
</evidence>
<keyword evidence="3" id="KW-1185">Reference proteome</keyword>
<proteinExistence type="predicted"/>
<gene>
    <name evidence="2" type="ORF">E3O65_06980</name>
</gene>
<accession>A0ABY2J1Q3</accession>
<feature type="compositionally biased region" description="Basic and acidic residues" evidence="1">
    <location>
        <begin position="64"/>
        <end position="76"/>
    </location>
</feature>
<evidence type="ECO:0000313" key="3">
    <source>
        <dbReference type="Proteomes" id="UP000298355"/>
    </source>
</evidence>
<comment type="caution">
    <text evidence="2">The sequence shown here is derived from an EMBL/GenBank/DDBJ whole genome shotgun (WGS) entry which is preliminary data.</text>
</comment>
<organism evidence="2 3">
    <name type="scientific">Cryobacterium breve</name>
    <dbReference type="NCBI Taxonomy" id="1259258"/>
    <lineage>
        <taxon>Bacteria</taxon>
        <taxon>Bacillati</taxon>
        <taxon>Actinomycetota</taxon>
        <taxon>Actinomycetes</taxon>
        <taxon>Micrococcales</taxon>
        <taxon>Microbacteriaceae</taxon>
        <taxon>Cryobacterium</taxon>
    </lineage>
</organism>
<evidence type="ECO:0000256" key="1">
    <source>
        <dbReference type="SAM" id="MobiDB-lite"/>
    </source>
</evidence>